<dbReference type="InterPro" id="IPR036514">
    <property type="entry name" value="SGNH_hydro_sf"/>
</dbReference>
<reference evidence="2" key="1">
    <citation type="journal article" date="2019" name="Int. J. Syst. Evol. Microbiol.">
        <title>The Global Catalogue of Microorganisms (GCM) 10K type strain sequencing project: providing services to taxonomists for standard genome sequencing and annotation.</title>
        <authorList>
            <consortium name="The Broad Institute Genomics Platform"/>
            <consortium name="The Broad Institute Genome Sequencing Center for Infectious Disease"/>
            <person name="Wu L."/>
            <person name="Ma J."/>
        </authorList>
    </citation>
    <scope>NUCLEOTIDE SEQUENCE [LARGE SCALE GENOMIC DNA]</scope>
    <source>
        <strain evidence="2">KCTC 15012</strain>
    </source>
</reference>
<comment type="caution">
    <text evidence="1">The sequence shown here is derived from an EMBL/GenBank/DDBJ whole genome shotgun (WGS) entry which is preliminary data.</text>
</comment>
<protein>
    <submittedName>
        <fullName evidence="1">SGNH/GDSL hydrolase family protein</fullName>
    </submittedName>
</protein>
<dbReference type="EMBL" id="JBHUIY010000008">
    <property type="protein sequence ID" value="MFD2233392.1"/>
    <property type="molecule type" value="Genomic_DNA"/>
</dbReference>
<dbReference type="CDD" id="cd00229">
    <property type="entry name" value="SGNH_hydrolase"/>
    <property type="match status" value="1"/>
</dbReference>
<dbReference type="InterPro" id="IPR051532">
    <property type="entry name" value="Ester_Hydrolysis_Enzymes"/>
</dbReference>
<dbReference type="PANTHER" id="PTHR30383">
    <property type="entry name" value="THIOESTERASE 1/PROTEASE 1/LYSOPHOSPHOLIPASE L1"/>
    <property type="match status" value="1"/>
</dbReference>
<keyword evidence="1" id="KW-0378">Hydrolase</keyword>
<dbReference type="PANTHER" id="PTHR30383:SF5">
    <property type="entry name" value="SGNH HYDROLASE-TYPE ESTERASE DOMAIN-CONTAINING PROTEIN"/>
    <property type="match status" value="1"/>
</dbReference>
<name>A0ABW5C9B1_9PROT</name>
<evidence type="ECO:0000313" key="2">
    <source>
        <dbReference type="Proteomes" id="UP001597296"/>
    </source>
</evidence>
<dbReference type="RefSeq" id="WP_377315169.1">
    <property type="nucleotide sequence ID" value="NZ_JBHUIY010000008.1"/>
</dbReference>
<dbReference type="GO" id="GO:0016787">
    <property type="term" value="F:hydrolase activity"/>
    <property type="evidence" value="ECO:0007669"/>
    <property type="project" value="UniProtKB-KW"/>
</dbReference>
<keyword evidence="2" id="KW-1185">Reference proteome</keyword>
<dbReference type="Pfam" id="PF25182">
    <property type="entry name" value="NonGDSL"/>
    <property type="match status" value="1"/>
</dbReference>
<sequence length="258" mass="28447">MVSWNFPRRATVRLFAALLGVVAPLGLEPARAEPQSCPFDAGMVADQPHLLPHFAARLAEGGPVRVVTLGSSSTAGSGASSVDHSYPARLGEQLSQAFPANRVEVINSGVNGQNTEEMVARLFHDAIEENADLVIWQTGTNDAVSRIDPETFREHLERGIAWVREAGIDLILMDPQFYPGLRSQPVYERYVDVMRETAARFAVPLFPRYEMMRHWATLSPPPVVLADDRFHLNDDGYACLAEQVAAMIVRAVREGQGR</sequence>
<gene>
    <name evidence="1" type="ORF">ACFSNB_06215</name>
</gene>
<evidence type="ECO:0000313" key="1">
    <source>
        <dbReference type="EMBL" id="MFD2233392.1"/>
    </source>
</evidence>
<dbReference type="SUPFAM" id="SSF52266">
    <property type="entry name" value="SGNH hydrolase"/>
    <property type="match status" value="1"/>
</dbReference>
<dbReference type="Proteomes" id="UP001597296">
    <property type="component" value="Unassembled WGS sequence"/>
</dbReference>
<proteinExistence type="predicted"/>
<organism evidence="1 2">
    <name type="scientific">Phaeospirillum tilakii</name>
    <dbReference type="NCBI Taxonomy" id="741673"/>
    <lineage>
        <taxon>Bacteria</taxon>
        <taxon>Pseudomonadati</taxon>
        <taxon>Pseudomonadota</taxon>
        <taxon>Alphaproteobacteria</taxon>
        <taxon>Rhodospirillales</taxon>
        <taxon>Rhodospirillaceae</taxon>
        <taxon>Phaeospirillum</taxon>
    </lineage>
</organism>
<dbReference type="Gene3D" id="3.40.50.1110">
    <property type="entry name" value="SGNH hydrolase"/>
    <property type="match status" value="1"/>
</dbReference>
<accession>A0ABW5C9B1</accession>
<dbReference type="InterPro" id="IPR057572">
    <property type="entry name" value="NonGDSL"/>
</dbReference>